<evidence type="ECO:0008006" key="4">
    <source>
        <dbReference type="Google" id="ProtNLM"/>
    </source>
</evidence>
<evidence type="ECO:0000313" key="3">
    <source>
        <dbReference type="Proteomes" id="UP001589575"/>
    </source>
</evidence>
<feature type="region of interest" description="Disordered" evidence="1">
    <location>
        <begin position="1"/>
        <end position="20"/>
    </location>
</feature>
<keyword evidence="3" id="KW-1185">Reference proteome</keyword>
<gene>
    <name evidence="2" type="ORF">ACFFX0_18495</name>
</gene>
<dbReference type="Proteomes" id="UP001589575">
    <property type="component" value="Unassembled WGS sequence"/>
</dbReference>
<organism evidence="2 3">
    <name type="scientific">Citricoccus parietis</name>
    <dbReference type="NCBI Taxonomy" id="592307"/>
    <lineage>
        <taxon>Bacteria</taxon>
        <taxon>Bacillati</taxon>
        <taxon>Actinomycetota</taxon>
        <taxon>Actinomycetes</taxon>
        <taxon>Micrococcales</taxon>
        <taxon>Micrococcaceae</taxon>
        <taxon>Citricoccus</taxon>
    </lineage>
</organism>
<proteinExistence type="predicted"/>
<sequence length="62" mass="6817">MRQTAHPSADPSAGWRVRYPATRSRPRGTFVLPLTPLLGSAGCSTRAIRLRRRNDASIPCGR</sequence>
<accession>A0ABV5G2B7</accession>
<dbReference type="EMBL" id="JBHMFI010000001">
    <property type="protein sequence ID" value="MFB9073085.1"/>
    <property type="molecule type" value="Genomic_DNA"/>
</dbReference>
<comment type="caution">
    <text evidence="2">The sequence shown here is derived from an EMBL/GenBank/DDBJ whole genome shotgun (WGS) entry which is preliminary data.</text>
</comment>
<name>A0ABV5G2B7_9MICC</name>
<reference evidence="2 3" key="1">
    <citation type="submission" date="2024-09" db="EMBL/GenBank/DDBJ databases">
        <authorList>
            <person name="Sun Q."/>
            <person name="Mori K."/>
        </authorList>
    </citation>
    <scope>NUCLEOTIDE SEQUENCE [LARGE SCALE GENOMIC DNA]</scope>
    <source>
        <strain evidence="2 3">CCM 7609</strain>
    </source>
</reference>
<protein>
    <recommendedName>
        <fullName evidence="4">Lipoprotein</fullName>
    </recommendedName>
</protein>
<evidence type="ECO:0000313" key="2">
    <source>
        <dbReference type="EMBL" id="MFB9073085.1"/>
    </source>
</evidence>
<evidence type="ECO:0000256" key="1">
    <source>
        <dbReference type="SAM" id="MobiDB-lite"/>
    </source>
</evidence>